<reference evidence="15 16" key="1">
    <citation type="journal article" date="2018" name="Sci. Rep.">
        <title>Raphidocelis subcapitata (=Pseudokirchneriella subcapitata) provides an insight into genome evolution and environmental adaptations in the Sphaeropleales.</title>
        <authorList>
            <person name="Suzuki S."/>
            <person name="Yamaguchi H."/>
            <person name="Nakajima N."/>
            <person name="Kawachi M."/>
        </authorList>
    </citation>
    <scope>NUCLEOTIDE SEQUENCE [LARGE SCALE GENOMIC DNA]</scope>
    <source>
        <strain evidence="15 16">NIES-35</strain>
    </source>
</reference>
<dbReference type="Pfam" id="PF01326">
    <property type="entry name" value="PPDK_N"/>
    <property type="match status" value="1"/>
</dbReference>
<dbReference type="STRING" id="307507.A0A2V0NT61"/>
<dbReference type="SUPFAM" id="SSF56059">
    <property type="entry name" value="Glutathione synthetase ATP-binding domain-like"/>
    <property type="match status" value="1"/>
</dbReference>
<dbReference type="InterPro" id="IPR056301">
    <property type="entry name" value="GWD-like_N_Ig"/>
</dbReference>
<dbReference type="GO" id="GO:0005524">
    <property type="term" value="F:ATP binding"/>
    <property type="evidence" value="ECO:0007669"/>
    <property type="project" value="UniProtKB-KW"/>
</dbReference>
<evidence type="ECO:0000256" key="7">
    <source>
        <dbReference type="ARBA" id="ARBA00022777"/>
    </source>
</evidence>
<comment type="cofactor">
    <cofactor evidence="1">
        <name>Mg(2+)</name>
        <dbReference type="ChEBI" id="CHEBI:18420"/>
    </cofactor>
</comment>
<dbReference type="GO" id="GO:0046872">
    <property type="term" value="F:metal ion binding"/>
    <property type="evidence" value="ECO:0007669"/>
    <property type="project" value="UniProtKB-KW"/>
</dbReference>
<evidence type="ECO:0000313" key="15">
    <source>
        <dbReference type="EMBL" id="GBF90499.1"/>
    </source>
</evidence>
<dbReference type="Pfam" id="PF23166">
    <property type="entry name" value="Ig_N_CWD1"/>
    <property type="match status" value="1"/>
</dbReference>
<keyword evidence="8" id="KW-0067">ATP-binding</keyword>
<dbReference type="Proteomes" id="UP000247498">
    <property type="component" value="Unassembled WGS sequence"/>
</dbReference>
<feature type="compositionally biased region" description="Low complexity" evidence="11">
    <location>
        <begin position="45"/>
        <end position="54"/>
    </location>
</feature>
<keyword evidence="6" id="KW-0547">Nucleotide-binding</keyword>
<feature type="region of interest" description="Disordered" evidence="11">
    <location>
        <begin position="1258"/>
        <end position="1288"/>
    </location>
</feature>
<comment type="similarity">
    <text evidence="2">Belongs to the PEP-utilizing enzyme family.</text>
</comment>
<protein>
    <submittedName>
        <fullName evidence="15">Uncharacterized protein</fullName>
    </submittedName>
</protein>
<accession>A0A2V0NT61</accession>
<dbReference type="PANTHER" id="PTHR46999:SF2">
    <property type="entry name" value="CARBOHYDRATE-BINDING MODULE FAMILY 45 PROTEIN"/>
    <property type="match status" value="1"/>
</dbReference>
<comment type="subunit">
    <text evidence="3">Homodimer.</text>
</comment>
<dbReference type="Pfam" id="PF22973">
    <property type="entry name" value="GWD1_pHisD"/>
    <property type="match status" value="1"/>
</dbReference>
<dbReference type="InterPro" id="IPR013815">
    <property type="entry name" value="ATP_grasp_subdomain_1"/>
</dbReference>
<feature type="compositionally biased region" description="Basic and acidic residues" evidence="11">
    <location>
        <begin position="1"/>
        <end position="10"/>
    </location>
</feature>
<keyword evidence="5" id="KW-0479">Metal-binding</keyword>
<dbReference type="InterPro" id="IPR002192">
    <property type="entry name" value="PPDK_AMP/ATP-bd"/>
</dbReference>
<dbReference type="Gene3D" id="3.30.1490.20">
    <property type="entry name" value="ATP-grasp fold, A domain"/>
    <property type="match status" value="1"/>
</dbReference>
<evidence type="ECO:0000259" key="12">
    <source>
        <dbReference type="Pfam" id="PF01326"/>
    </source>
</evidence>
<dbReference type="InParanoid" id="A0A2V0NT61"/>
<evidence type="ECO:0000313" key="16">
    <source>
        <dbReference type="Proteomes" id="UP000247498"/>
    </source>
</evidence>
<evidence type="ECO:0000256" key="5">
    <source>
        <dbReference type="ARBA" id="ARBA00022723"/>
    </source>
</evidence>
<feature type="domain" description="Alpha-glucan water dikinase-like N-terminal Ig-like" evidence="14">
    <location>
        <begin position="140"/>
        <end position="239"/>
    </location>
</feature>
<sequence length="1288" mass="136406">MQRLPRELGARRLAGASGRPSVRLLGTRPWAPQRAWTGGPGAPRPGGAPAAPRRAPAPRRVLEAAGSAGGLGGGDCERDREALELQYDLECRAEDADCADDGSGGAAAAAEEGPPLAPLVPLPGQQLSCTTYDSGLISEVTRCDSGVYHVRVTGPPGAALVLHWGVDNWQLPPRAAIPHGSEQAGDRAVRTPFSPAAGAAAVTLTFPESLCPERLVFVVHDMESDVWVRDHSANFSLPLRAPCLSLLVEGVLIAESAYEHWGLLHRLQRVAELLDAAEAAGPSGMAFVYTWLRLSNARLLDWSRSFSYQPKDIAWAQQQVSELVASKARASADPRVRGYARLALGGLSRGGTHGDEIRHGILNIMRDYGIREGNRPGVDEPWLEQWHQKLHQNSTPEDVAIADAYIAFLQSGSHDDYWRVLGESGLTQERLESWDQPLTALPLHLPHLLPAIQHYRWILMTCHAGAELDVALDAARCHLDDDLRWHMYDLAAHRHAWWAPGKCLELRRRLAPMASHPGATRDVQLLDIALESWLRLLIERTDRKSLSADDLVELLALALHNAALTGHHEELAQVAAQWERVRQAPERWSPDWCLAAAAGLGRAQLSLGQYADELCREVQPFAEMFGARCGIAPAHILNFGEEVVRDQPVFVAALLAAELEPRLRTAAGSSPWQVVSQPGLSVSGRVLPLPGLAEVQGAAFNAPTIVLAQALGGMEDIPEGVVGLLTRSSTDVLSHVAIRARSQGVLLATCLDEGRWSELMALSGCEAELSVRQNGDIVPFAAAAAANGNGNGNGAAVGSAPPIGWANGNGSNGNGNGKAAANGNGNGKAAANGNGKAAANGNGNGKAAANGNGSGFVLFRFGSLGGSSNGNGNGKRPAVTNPFTAAAASLIGPAGAAAGRLGVAAPRRPVRWALQEAEFAPGLVGCKARNLVALRRRLPDWVAVPRSVAIPYGCLEAALADPANAETAAKLRDVVAQVEAWGTGGLPGVLLREARSLVAEGLKPPRGMYTEVRAGLMAAGLIPEEGPGTWPEGEEGCAEWAALFKSVSRVWASKWNDRAWLSRRARRMADDHLKVSVLLQQVLPAHYAFVLHTASPLTGRRGEIFGELVAGLGESLVANHPGRPMSFSDRPDGSATELLTLPSKRTGLFLPGTHPYGQAPPGAAPSRQLIARSDTSGEDLEGYAGAGLYDSVPVVPLAERTLDYSRDPLMWDPGFRGDLLDGLVELGCAVEAAFDGVPQDIEGCWHDGKFAVVQARPQVLSPAPPPPPRAAAAERAAVRAGAGAGPRP</sequence>
<feature type="compositionally biased region" description="Low complexity" evidence="11">
    <location>
        <begin position="1270"/>
        <end position="1288"/>
    </location>
</feature>
<name>A0A2V0NT61_9CHLO</name>
<proteinExistence type="inferred from homology"/>
<evidence type="ECO:0000256" key="8">
    <source>
        <dbReference type="ARBA" id="ARBA00022840"/>
    </source>
</evidence>
<comment type="caution">
    <text evidence="15">The sequence shown here is derived from an EMBL/GenBank/DDBJ whole genome shotgun (WGS) entry which is preliminary data.</text>
</comment>
<feature type="region of interest" description="Disordered" evidence="11">
    <location>
        <begin position="1"/>
        <end position="58"/>
    </location>
</feature>
<dbReference type="PANTHER" id="PTHR46999">
    <property type="entry name" value="ALPHA-GLUCAN WATER DIKINASE 1, CHLOROPLASTIC-RELATED"/>
    <property type="match status" value="1"/>
</dbReference>
<keyword evidence="9" id="KW-0460">Magnesium</keyword>
<keyword evidence="16" id="KW-1185">Reference proteome</keyword>
<organism evidence="15 16">
    <name type="scientific">Raphidocelis subcapitata</name>
    <dbReference type="NCBI Taxonomy" id="307507"/>
    <lineage>
        <taxon>Eukaryota</taxon>
        <taxon>Viridiplantae</taxon>
        <taxon>Chlorophyta</taxon>
        <taxon>core chlorophytes</taxon>
        <taxon>Chlorophyceae</taxon>
        <taxon>CS clade</taxon>
        <taxon>Sphaeropleales</taxon>
        <taxon>Selenastraceae</taxon>
        <taxon>Raphidocelis</taxon>
    </lineage>
</organism>
<dbReference type="InterPro" id="IPR054481">
    <property type="entry name" value="GWD1_pHisD"/>
</dbReference>
<keyword evidence="4" id="KW-0808">Transferase</keyword>
<keyword evidence="7" id="KW-0418">Kinase</keyword>
<dbReference type="GO" id="GO:0016301">
    <property type="term" value="F:kinase activity"/>
    <property type="evidence" value="ECO:0007669"/>
    <property type="project" value="UniProtKB-KW"/>
</dbReference>
<evidence type="ECO:0000256" key="4">
    <source>
        <dbReference type="ARBA" id="ARBA00022679"/>
    </source>
</evidence>
<evidence type="ECO:0000256" key="11">
    <source>
        <dbReference type="SAM" id="MobiDB-lite"/>
    </source>
</evidence>
<evidence type="ECO:0000259" key="14">
    <source>
        <dbReference type="Pfam" id="PF23166"/>
    </source>
</evidence>
<dbReference type="OrthoDB" id="6123450at2759"/>
<dbReference type="Gene3D" id="3.30.470.20">
    <property type="entry name" value="ATP-grasp fold, B domain"/>
    <property type="match status" value="1"/>
</dbReference>
<gene>
    <name evidence="15" type="ORF">Rsub_03495</name>
</gene>
<feature type="domain" description="Pyruvate phosphate dikinase AMP/ATP-binding" evidence="12">
    <location>
        <begin position="1042"/>
        <end position="1119"/>
    </location>
</feature>
<evidence type="ECO:0000256" key="1">
    <source>
        <dbReference type="ARBA" id="ARBA00001946"/>
    </source>
</evidence>
<keyword evidence="10" id="KW-0119">Carbohydrate metabolism</keyword>
<evidence type="ECO:0000259" key="13">
    <source>
        <dbReference type="Pfam" id="PF22973"/>
    </source>
</evidence>
<evidence type="ECO:0000256" key="2">
    <source>
        <dbReference type="ARBA" id="ARBA00007837"/>
    </source>
</evidence>
<feature type="domain" description="Alpha-glucan water dikinase phosphohistidine-like" evidence="13">
    <location>
        <begin position="672"/>
        <end position="773"/>
    </location>
</feature>
<dbReference type="EMBL" id="BDRX01000017">
    <property type="protein sequence ID" value="GBF90499.1"/>
    <property type="molecule type" value="Genomic_DNA"/>
</dbReference>
<evidence type="ECO:0000256" key="3">
    <source>
        <dbReference type="ARBA" id="ARBA00011738"/>
    </source>
</evidence>
<evidence type="ECO:0000256" key="6">
    <source>
        <dbReference type="ARBA" id="ARBA00022741"/>
    </source>
</evidence>
<evidence type="ECO:0000256" key="10">
    <source>
        <dbReference type="ARBA" id="ARBA00023277"/>
    </source>
</evidence>
<evidence type="ECO:0000256" key="9">
    <source>
        <dbReference type="ARBA" id="ARBA00022842"/>
    </source>
</evidence>